<dbReference type="InterPro" id="IPR029710">
    <property type="entry name" value="LIG4"/>
</dbReference>
<dbReference type="AlphaFoldDB" id="A0A9D4U8V1"/>
<feature type="compositionally biased region" description="Low complexity" evidence="17">
    <location>
        <begin position="812"/>
        <end position="832"/>
    </location>
</feature>
<dbReference type="EMBL" id="JABFUD020000022">
    <property type="protein sequence ID" value="KAI5062491.1"/>
    <property type="molecule type" value="Genomic_DNA"/>
</dbReference>
<keyword evidence="21" id="KW-1185">Reference proteome</keyword>
<evidence type="ECO:0000256" key="8">
    <source>
        <dbReference type="ARBA" id="ARBA00022763"/>
    </source>
</evidence>
<evidence type="ECO:0000256" key="3">
    <source>
        <dbReference type="ARBA" id="ARBA00007572"/>
    </source>
</evidence>
<evidence type="ECO:0000256" key="1">
    <source>
        <dbReference type="ARBA" id="ARBA00001946"/>
    </source>
</evidence>
<dbReference type="InterPro" id="IPR036599">
    <property type="entry name" value="DNA_ligase_N_sf"/>
</dbReference>
<dbReference type="InterPro" id="IPR012340">
    <property type="entry name" value="NA-bd_OB-fold"/>
</dbReference>
<dbReference type="GO" id="GO:0006310">
    <property type="term" value="P:DNA recombination"/>
    <property type="evidence" value="ECO:0007669"/>
    <property type="project" value="UniProtKB-KW"/>
</dbReference>
<dbReference type="InterPro" id="IPR016059">
    <property type="entry name" value="DNA_ligase_ATP-dep_CS"/>
</dbReference>
<sequence length="897" mass="101923">MSPKKPQIDKGSGQSLRSSFLAQITLRCSLSESRQAVPIPHLVGSLSKRDVERQHYNLKENSLAILLMHALGIGADSKDGMLLSNWRSTTNFAAGDFSGLAMQVVSRRQSSIAATLSVANVNTLLDSLAKSNKRKVRVELVQEIVRKATILEFKWFMRILFKDLKIGLGENTILDVLHDDARAMMATCVDLKRVCSKLHNRDSHPFRKELTLGKVLKCQHSKRMNSIEAAWLAMKRSEVVAECKFDGDRMQIHRDGPKIWFWSRNGKEHPEYTVALQDALYCCLSSERCILDGELLVWDVEDSGFKARTKALNHDAARAARKGLNTSHRVCYVVFDILYEGNHGSLMHVPLKKRREVLRQVLHHQRSPQIFSTVAEGSEWAIVPSSLEELNLFFWKMVEKGNEGIVLKRLDSQWAPDNRDGRWSKIKPDYVFMGSDLDLLIIGGYYGSGSRGGKIASFLLALVDQCTNATRFVSICRCGQGLSEDEFSLLESKLSPYFIQNTKGGRPPPTCGYLVTNSRYECPDVWISRPEISIVLQICSEKRIYPTQSFKAGWTFRFPRIVKVRYDKCWKEALGVQGLHFQVAVENNRDIICLSWVSECFNAKARLPLCPRHYLFQSSTTRSNLQTAIDMYGDPWFRDVDTLDLQKILTGINGKESSFTEQELRQKLKERKLTKDWFWDLFKGCSFYFHKPLHSVNPDSQTLANMTLDRLRLAAEMLGASTSCDIMLNTTHVIVYVPLESTIPLRRLLRSLKQSKKVLSESPHINIVRHSWLEDCLRRKERLCVKSHSLREGVHVSTESESLKQQCTKANSSGSSDMNSLSSTRSQSLSVLELDDDESTTNSTHPVREKQSWAAEENLDNDDGRKRHCKGILKSPNCLSGVLPWRCPQIVQICEKV</sequence>
<name>A0A9D4U8V1_ADICA</name>
<dbReference type="PANTHER" id="PTHR45997:SF1">
    <property type="entry name" value="DNA LIGASE 4"/>
    <property type="match status" value="1"/>
</dbReference>
<accession>A0A9D4U8V1</accession>
<keyword evidence="8 15" id="KW-0227">DNA damage</keyword>
<dbReference type="Gene3D" id="1.10.3260.10">
    <property type="entry name" value="DNA ligase, ATP-dependent, N-terminal domain"/>
    <property type="match status" value="1"/>
</dbReference>
<keyword evidence="12 15" id="KW-0234">DNA repair</keyword>
<evidence type="ECO:0000256" key="14">
    <source>
        <dbReference type="ARBA" id="ARBA00034003"/>
    </source>
</evidence>
<evidence type="ECO:0000313" key="20">
    <source>
        <dbReference type="EMBL" id="KAI5062491.1"/>
    </source>
</evidence>
<dbReference type="InterPro" id="IPR000977">
    <property type="entry name" value="DNA_ligase_ATP-dep"/>
</dbReference>
<comment type="similarity">
    <text evidence="3 16">Belongs to the ATP-dependent DNA ligase family.</text>
</comment>
<feature type="compositionally biased region" description="Polar residues" evidence="17">
    <location>
        <begin position="797"/>
        <end position="811"/>
    </location>
</feature>
<keyword evidence="5" id="KW-0479">Metal-binding</keyword>
<dbReference type="EC" id="6.5.1.1" evidence="15"/>
<dbReference type="PROSITE" id="PS50160">
    <property type="entry name" value="DNA_LIGASE_A3"/>
    <property type="match status" value="1"/>
</dbReference>
<comment type="catalytic activity">
    <reaction evidence="14 15">
        <text>ATP + (deoxyribonucleotide)n-3'-hydroxyl + 5'-phospho-(deoxyribonucleotide)m = (deoxyribonucleotide)n+m + AMP + diphosphate.</text>
        <dbReference type="EC" id="6.5.1.1"/>
    </reaction>
</comment>
<reference evidence="20" key="1">
    <citation type="submission" date="2021-01" db="EMBL/GenBank/DDBJ databases">
        <title>Adiantum capillus-veneris genome.</title>
        <authorList>
            <person name="Fang Y."/>
            <person name="Liao Q."/>
        </authorList>
    </citation>
    <scope>NUCLEOTIDE SEQUENCE</scope>
    <source>
        <strain evidence="20">H3</strain>
        <tissue evidence="20">Leaf</tissue>
    </source>
</reference>
<comment type="caution">
    <text evidence="20">The sequence shown here is derived from an EMBL/GenBank/DDBJ whole genome shotgun (WGS) entry which is preliminary data.</text>
</comment>
<evidence type="ECO:0000256" key="2">
    <source>
        <dbReference type="ARBA" id="ARBA00004123"/>
    </source>
</evidence>
<evidence type="ECO:0000259" key="19">
    <source>
        <dbReference type="PROSITE" id="PS50172"/>
    </source>
</evidence>
<dbReference type="NCBIfam" id="TIGR00574">
    <property type="entry name" value="dnl1"/>
    <property type="match status" value="1"/>
</dbReference>
<dbReference type="CDD" id="cd07903">
    <property type="entry name" value="Adenylation_DNA_ligase_IV"/>
    <property type="match status" value="1"/>
</dbReference>
<keyword evidence="13" id="KW-0539">Nucleus</keyword>
<dbReference type="GO" id="GO:0071897">
    <property type="term" value="P:DNA biosynthetic process"/>
    <property type="evidence" value="ECO:0007669"/>
    <property type="project" value="InterPro"/>
</dbReference>
<keyword evidence="10" id="KW-0460">Magnesium</keyword>
<feature type="domain" description="BRCT" evidence="19">
    <location>
        <begin position="680"/>
        <end position="790"/>
    </location>
</feature>
<dbReference type="InterPro" id="IPR044125">
    <property type="entry name" value="Adenylation_DNA_ligase_IV"/>
</dbReference>
<dbReference type="InterPro" id="IPR012310">
    <property type="entry name" value="DNA_ligase_ATP-dep_cent"/>
</dbReference>
<dbReference type="Pfam" id="PF04675">
    <property type="entry name" value="DNA_ligase_A_N"/>
    <property type="match status" value="1"/>
</dbReference>
<dbReference type="InterPro" id="IPR036420">
    <property type="entry name" value="BRCT_dom_sf"/>
</dbReference>
<comment type="subcellular location">
    <subcellularLocation>
        <location evidence="2">Nucleus</location>
    </subcellularLocation>
</comment>
<keyword evidence="9 15" id="KW-0067">ATP-binding</keyword>
<evidence type="ECO:0000313" key="21">
    <source>
        <dbReference type="Proteomes" id="UP000886520"/>
    </source>
</evidence>
<organism evidence="20 21">
    <name type="scientific">Adiantum capillus-veneris</name>
    <name type="common">Maidenhair fern</name>
    <dbReference type="NCBI Taxonomy" id="13818"/>
    <lineage>
        <taxon>Eukaryota</taxon>
        <taxon>Viridiplantae</taxon>
        <taxon>Streptophyta</taxon>
        <taxon>Embryophyta</taxon>
        <taxon>Tracheophyta</taxon>
        <taxon>Polypodiopsida</taxon>
        <taxon>Polypodiidae</taxon>
        <taxon>Polypodiales</taxon>
        <taxon>Pteridineae</taxon>
        <taxon>Pteridaceae</taxon>
        <taxon>Vittarioideae</taxon>
        <taxon>Adiantum</taxon>
    </lineage>
</organism>
<dbReference type="GO" id="GO:0005524">
    <property type="term" value="F:ATP binding"/>
    <property type="evidence" value="ECO:0007669"/>
    <property type="project" value="UniProtKB-KW"/>
</dbReference>
<comment type="cofactor">
    <cofactor evidence="1">
        <name>Mg(2+)</name>
        <dbReference type="ChEBI" id="CHEBI:18420"/>
    </cofactor>
</comment>
<evidence type="ECO:0000256" key="16">
    <source>
        <dbReference type="RuleBase" id="RU004196"/>
    </source>
</evidence>
<dbReference type="PROSITE" id="PS00697">
    <property type="entry name" value="DNA_LIGASE_A1"/>
    <property type="match status" value="1"/>
</dbReference>
<evidence type="ECO:0000256" key="10">
    <source>
        <dbReference type="ARBA" id="ARBA00022842"/>
    </source>
</evidence>
<evidence type="ECO:0000256" key="17">
    <source>
        <dbReference type="SAM" id="MobiDB-lite"/>
    </source>
</evidence>
<feature type="domain" description="ATP-dependent DNA ligase family profile" evidence="18">
    <location>
        <begin position="329"/>
        <end position="464"/>
    </location>
</feature>
<dbReference type="GO" id="GO:0003677">
    <property type="term" value="F:DNA binding"/>
    <property type="evidence" value="ECO:0007669"/>
    <property type="project" value="InterPro"/>
</dbReference>
<evidence type="ECO:0000256" key="5">
    <source>
        <dbReference type="ARBA" id="ARBA00022723"/>
    </source>
</evidence>
<dbReference type="GO" id="GO:0046872">
    <property type="term" value="F:metal ion binding"/>
    <property type="evidence" value="ECO:0007669"/>
    <property type="project" value="UniProtKB-KW"/>
</dbReference>
<dbReference type="Pfam" id="PF04679">
    <property type="entry name" value="DNA_ligase_A_C"/>
    <property type="match status" value="1"/>
</dbReference>
<dbReference type="SUPFAM" id="SSF50249">
    <property type="entry name" value="Nucleic acid-binding proteins"/>
    <property type="match status" value="1"/>
</dbReference>
<dbReference type="Gene3D" id="3.30.470.30">
    <property type="entry name" value="DNA ligase/mRNA capping enzyme"/>
    <property type="match status" value="1"/>
</dbReference>
<keyword evidence="11 15" id="KW-0233">DNA recombination</keyword>
<evidence type="ECO:0000256" key="6">
    <source>
        <dbReference type="ARBA" id="ARBA00022737"/>
    </source>
</evidence>
<evidence type="ECO:0000256" key="9">
    <source>
        <dbReference type="ARBA" id="ARBA00022840"/>
    </source>
</evidence>
<evidence type="ECO:0000259" key="18">
    <source>
        <dbReference type="PROSITE" id="PS50160"/>
    </source>
</evidence>
<dbReference type="OrthoDB" id="151490at2759"/>
<evidence type="ECO:0000256" key="13">
    <source>
        <dbReference type="ARBA" id="ARBA00023242"/>
    </source>
</evidence>
<dbReference type="PANTHER" id="PTHR45997">
    <property type="entry name" value="DNA LIGASE 4"/>
    <property type="match status" value="1"/>
</dbReference>
<dbReference type="Proteomes" id="UP000886520">
    <property type="component" value="Chromosome 22"/>
</dbReference>
<dbReference type="Gene3D" id="2.40.50.140">
    <property type="entry name" value="Nucleic acid-binding proteins"/>
    <property type="match status" value="1"/>
</dbReference>
<evidence type="ECO:0000256" key="12">
    <source>
        <dbReference type="ARBA" id="ARBA00023204"/>
    </source>
</evidence>
<evidence type="ECO:0000256" key="4">
    <source>
        <dbReference type="ARBA" id="ARBA00022598"/>
    </source>
</evidence>
<dbReference type="GO" id="GO:0006297">
    <property type="term" value="P:nucleotide-excision repair, DNA gap filling"/>
    <property type="evidence" value="ECO:0007669"/>
    <property type="project" value="TreeGrafter"/>
</dbReference>
<keyword evidence="6" id="KW-0677">Repeat</keyword>
<dbReference type="GO" id="GO:0006303">
    <property type="term" value="P:double-strand break repair via nonhomologous end joining"/>
    <property type="evidence" value="ECO:0007669"/>
    <property type="project" value="TreeGrafter"/>
</dbReference>
<dbReference type="Pfam" id="PF00533">
    <property type="entry name" value="BRCT"/>
    <property type="match status" value="1"/>
</dbReference>
<protein>
    <recommendedName>
        <fullName evidence="15">DNA ligase</fullName>
        <ecNumber evidence="15">6.5.1.1</ecNumber>
    </recommendedName>
</protein>
<dbReference type="SUPFAM" id="SSF117018">
    <property type="entry name" value="ATP-dependent DNA ligase DNA-binding domain"/>
    <property type="match status" value="1"/>
</dbReference>
<dbReference type="SUPFAM" id="SSF52113">
    <property type="entry name" value="BRCT domain"/>
    <property type="match status" value="1"/>
</dbReference>
<dbReference type="SUPFAM" id="SSF56091">
    <property type="entry name" value="DNA ligase/mRNA capping enzyme, catalytic domain"/>
    <property type="match status" value="1"/>
</dbReference>
<dbReference type="GO" id="GO:0003910">
    <property type="term" value="F:DNA ligase (ATP) activity"/>
    <property type="evidence" value="ECO:0007669"/>
    <property type="project" value="UniProtKB-EC"/>
</dbReference>
<dbReference type="Pfam" id="PF01068">
    <property type="entry name" value="DNA_ligase_A_M"/>
    <property type="match status" value="1"/>
</dbReference>
<gene>
    <name evidence="20" type="ORF">GOP47_0023030</name>
</gene>
<evidence type="ECO:0000256" key="11">
    <source>
        <dbReference type="ARBA" id="ARBA00023172"/>
    </source>
</evidence>
<evidence type="ECO:0000256" key="15">
    <source>
        <dbReference type="RuleBase" id="RU000617"/>
    </source>
</evidence>
<dbReference type="InterPro" id="IPR012309">
    <property type="entry name" value="DNA_ligase_ATP-dep_C"/>
</dbReference>
<dbReference type="GO" id="GO:0032807">
    <property type="term" value="C:DNA ligase IV complex"/>
    <property type="evidence" value="ECO:0007669"/>
    <property type="project" value="TreeGrafter"/>
</dbReference>
<dbReference type="Gene3D" id="3.40.50.10190">
    <property type="entry name" value="BRCT domain"/>
    <property type="match status" value="2"/>
</dbReference>
<dbReference type="PROSITE" id="PS50172">
    <property type="entry name" value="BRCT"/>
    <property type="match status" value="1"/>
</dbReference>
<evidence type="ECO:0000256" key="7">
    <source>
        <dbReference type="ARBA" id="ARBA00022741"/>
    </source>
</evidence>
<dbReference type="InterPro" id="IPR001357">
    <property type="entry name" value="BRCT_dom"/>
</dbReference>
<keyword evidence="7 15" id="KW-0547">Nucleotide-binding</keyword>
<dbReference type="InterPro" id="IPR012308">
    <property type="entry name" value="DNA_ligase_ATP-dep_N"/>
</dbReference>
<proteinExistence type="inferred from homology"/>
<feature type="region of interest" description="Disordered" evidence="17">
    <location>
        <begin position="795"/>
        <end position="863"/>
    </location>
</feature>
<keyword evidence="4 15" id="KW-0436">Ligase</keyword>